<keyword evidence="3 9" id="KW-1133">Transmembrane helix</keyword>
<dbReference type="PANTHER" id="PTHR10489">
    <property type="entry name" value="CELL ADHESION MOLECULE"/>
    <property type="match status" value="1"/>
</dbReference>
<keyword evidence="6 8" id="KW-0675">Receptor</keyword>
<keyword evidence="5 9" id="KW-0472">Membrane</keyword>
<comment type="similarity">
    <text evidence="8">Belongs to the G-protein coupled receptor 1 family.</text>
</comment>
<dbReference type="PROSITE" id="PS50262">
    <property type="entry name" value="G_PROTEIN_RECEP_F1_2"/>
    <property type="match status" value="1"/>
</dbReference>
<evidence type="ECO:0000256" key="8">
    <source>
        <dbReference type="RuleBase" id="RU000688"/>
    </source>
</evidence>
<dbReference type="Pfam" id="PF00001">
    <property type="entry name" value="7tm_1"/>
    <property type="match status" value="1"/>
</dbReference>
<evidence type="ECO:0000256" key="1">
    <source>
        <dbReference type="ARBA" id="ARBA00004141"/>
    </source>
</evidence>
<dbReference type="SUPFAM" id="SSF81321">
    <property type="entry name" value="Family A G protein-coupled receptor-like"/>
    <property type="match status" value="1"/>
</dbReference>
<organism evidence="11">
    <name type="scientific">Gongylonema pulchrum</name>
    <dbReference type="NCBI Taxonomy" id="637853"/>
    <lineage>
        <taxon>Eukaryota</taxon>
        <taxon>Metazoa</taxon>
        <taxon>Ecdysozoa</taxon>
        <taxon>Nematoda</taxon>
        <taxon>Chromadorea</taxon>
        <taxon>Rhabditida</taxon>
        <taxon>Spirurina</taxon>
        <taxon>Spiruromorpha</taxon>
        <taxon>Spiruroidea</taxon>
        <taxon>Gongylonematidae</taxon>
        <taxon>Gongylonema</taxon>
    </lineage>
</organism>
<evidence type="ECO:0000259" key="10">
    <source>
        <dbReference type="PROSITE" id="PS50262"/>
    </source>
</evidence>
<evidence type="ECO:0000256" key="5">
    <source>
        <dbReference type="ARBA" id="ARBA00023136"/>
    </source>
</evidence>
<dbReference type="PANTHER" id="PTHR10489:SF932">
    <property type="entry name" value="G-PROTEIN COUPLED RECEPTORS FAMILY 1 PROFILE DOMAIN-CONTAINING PROTEIN"/>
    <property type="match status" value="1"/>
</dbReference>
<dbReference type="PRINTS" id="PR00237">
    <property type="entry name" value="GPCRRHODOPSN"/>
</dbReference>
<dbReference type="Gene3D" id="1.20.1070.10">
    <property type="entry name" value="Rhodopsin 7-helix transmembrane proteins"/>
    <property type="match status" value="1"/>
</dbReference>
<evidence type="ECO:0000313" key="11">
    <source>
        <dbReference type="WBParaSite" id="GPUH_0002075901-mRNA-1"/>
    </source>
</evidence>
<keyword evidence="4 8" id="KW-0297">G-protein coupled receptor</keyword>
<accession>A0A183EIE3</accession>
<feature type="domain" description="G-protein coupled receptors family 1 profile" evidence="10">
    <location>
        <begin position="18"/>
        <end position="112"/>
    </location>
</feature>
<protein>
    <submittedName>
        <fullName evidence="11">G_PROTEIN_RECEP_F1_2 domain-containing protein</fullName>
    </submittedName>
</protein>
<dbReference type="AlphaFoldDB" id="A0A183EIE3"/>
<dbReference type="InterPro" id="IPR000276">
    <property type="entry name" value="GPCR_Rhodpsn"/>
</dbReference>
<proteinExistence type="inferred from homology"/>
<name>A0A183EIE3_9BILA</name>
<evidence type="ECO:0000256" key="2">
    <source>
        <dbReference type="ARBA" id="ARBA00022692"/>
    </source>
</evidence>
<sequence>LAIVAIPYSLIFIVGVLGNTAVLTYALFITRSLRSSVLTLGNTFVYIVALSIVDMMVILSIPFHMTSMIMNNWFYGEYICKVYWILEMSNKVCSTFIMTAMAFDRYMAICYPGIAHVNANALIANCLKTEYFIMYCTTTHIRE</sequence>
<evidence type="ECO:0000256" key="9">
    <source>
        <dbReference type="SAM" id="Phobius"/>
    </source>
</evidence>
<feature type="transmembrane region" description="Helical" evidence="9">
    <location>
        <begin position="40"/>
        <end position="63"/>
    </location>
</feature>
<evidence type="ECO:0000256" key="6">
    <source>
        <dbReference type="ARBA" id="ARBA00023170"/>
    </source>
</evidence>
<dbReference type="InterPro" id="IPR017452">
    <property type="entry name" value="GPCR_Rhodpsn_7TM"/>
</dbReference>
<keyword evidence="7 8" id="KW-0807">Transducer</keyword>
<dbReference type="GO" id="GO:0004930">
    <property type="term" value="F:G protein-coupled receptor activity"/>
    <property type="evidence" value="ECO:0007669"/>
    <property type="project" value="UniProtKB-KW"/>
</dbReference>
<dbReference type="InterPro" id="IPR050119">
    <property type="entry name" value="CCR1-9-like"/>
</dbReference>
<dbReference type="WBParaSite" id="GPUH_0002075901-mRNA-1">
    <property type="protein sequence ID" value="GPUH_0002075901-mRNA-1"/>
    <property type="gene ID" value="GPUH_0002075901"/>
</dbReference>
<dbReference type="GO" id="GO:0016020">
    <property type="term" value="C:membrane"/>
    <property type="evidence" value="ECO:0007669"/>
    <property type="project" value="UniProtKB-SubCell"/>
</dbReference>
<reference evidence="11" key="1">
    <citation type="submission" date="2016-06" db="UniProtKB">
        <authorList>
            <consortium name="WormBaseParasite"/>
        </authorList>
    </citation>
    <scope>IDENTIFICATION</scope>
</reference>
<evidence type="ECO:0000256" key="7">
    <source>
        <dbReference type="ARBA" id="ARBA00023224"/>
    </source>
</evidence>
<comment type="subcellular location">
    <subcellularLocation>
        <location evidence="1">Membrane</location>
        <topology evidence="1">Multi-pass membrane protein</topology>
    </subcellularLocation>
</comment>
<evidence type="ECO:0000256" key="3">
    <source>
        <dbReference type="ARBA" id="ARBA00022989"/>
    </source>
</evidence>
<feature type="transmembrane region" description="Helical" evidence="9">
    <location>
        <begin position="6"/>
        <end position="28"/>
    </location>
</feature>
<evidence type="ECO:0000256" key="4">
    <source>
        <dbReference type="ARBA" id="ARBA00023040"/>
    </source>
</evidence>
<keyword evidence="2 8" id="KW-0812">Transmembrane</keyword>
<dbReference type="PROSITE" id="PS00237">
    <property type="entry name" value="G_PROTEIN_RECEP_F1_1"/>
    <property type="match status" value="1"/>
</dbReference>